<evidence type="ECO:0000256" key="3">
    <source>
        <dbReference type="ARBA" id="ARBA00022598"/>
    </source>
</evidence>
<keyword evidence="8" id="KW-0963">Cytoplasm</keyword>
<dbReference type="Gene3D" id="3.40.50.620">
    <property type="entry name" value="HUPs"/>
    <property type="match status" value="1"/>
</dbReference>
<comment type="miscellaneous">
    <text evidence="8">The reaction proceeds by a bi uni uni bi ping pong mechanism.</text>
</comment>
<evidence type="ECO:0000256" key="5">
    <source>
        <dbReference type="ARBA" id="ARBA00022741"/>
    </source>
</evidence>
<dbReference type="InterPro" id="IPR042176">
    <property type="entry name" value="Pantoate_ligase_C"/>
</dbReference>
<organism evidence="9 10">
    <name type="scientific">Marinobacterium aestuarii</name>
    <dbReference type="NCBI Taxonomy" id="1821621"/>
    <lineage>
        <taxon>Bacteria</taxon>
        <taxon>Pseudomonadati</taxon>
        <taxon>Pseudomonadota</taxon>
        <taxon>Gammaproteobacteria</taxon>
        <taxon>Oceanospirillales</taxon>
        <taxon>Oceanospirillaceae</taxon>
        <taxon>Marinobacterium</taxon>
    </lineage>
</organism>
<evidence type="ECO:0000256" key="2">
    <source>
        <dbReference type="ARBA" id="ARBA00009256"/>
    </source>
</evidence>
<dbReference type="Proteomes" id="UP000078070">
    <property type="component" value="Chromosome"/>
</dbReference>
<protein>
    <recommendedName>
        <fullName evidence="8">Pantothenate synthetase</fullName>
        <shortName evidence="8">PS</shortName>
        <ecNumber evidence="8">6.3.2.1</ecNumber>
    </recommendedName>
    <alternativeName>
        <fullName evidence="8">Pantoate--beta-alanine ligase</fullName>
    </alternativeName>
    <alternativeName>
        <fullName evidence="8">Pantoate-activating enzyme</fullName>
    </alternativeName>
</protein>
<dbReference type="SUPFAM" id="SSF52374">
    <property type="entry name" value="Nucleotidylyl transferase"/>
    <property type="match status" value="1"/>
</dbReference>
<comment type="similarity">
    <text evidence="2 8">Belongs to the pantothenate synthetase family.</text>
</comment>
<keyword evidence="10" id="KW-1185">Reference proteome</keyword>
<keyword evidence="3 8" id="KW-0436">Ligase</keyword>
<dbReference type="PANTHER" id="PTHR21299">
    <property type="entry name" value="CYTIDYLATE KINASE/PANTOATE-BETA-ALANINE LIGASE"/>
    <property type="match status" value="1"/>
</dbReference>
<name>A0A1A9F4L1_9GAMM</name>
<comment type="subcellular location">
    <subcellularLocation>
        <location evidence="8">Cytoplasm</location>
    </subcellularLocation>
</comment>
<dbReference type="OrthoDB" id="9773087at2"/>
<dbReference type="HAMAP" id="MF_00158">
    <property type="entry name" value="PanC"/>
    <property type="match status" value="1"/>
</dbReference>
<evidence type="ECO:0000256" key="8">
    <source>
        <dbReference type="HAMAP-Rule" id="MF_00158"/>
    </source>
</evidence>
<feature type="binding site" evidence="8">
    <location>
        <begin position="149"/>
        <end position="152"/>
    </location>
    <ligand>
        <name>ATP</name>
        <dbReference type="ChEBI" id="CHEBI:30616"/>
    </ligand>
</feature>
<proteinExistence type="inferred from homology"/>
<feature type="binding site" evidence="8">
    <location>
        <position position="178"/>
    </location>
    <ligand>
        <name>ATP</name>
        <dbReference type="ChEBI" id="CHEBI:30616"/>
    </ligand>
</feature>
<keyword evidence="4 8" id="KW-0566">Pantothenate biosynthesis</keyword>
<evidence type="ECO:0000256" key="6">
    <source>
        <dbReference type="ARBA" id="ARBA00022840"/>
    </source>
</evidence>
<accession>A0A1A9F4L1</accession>
<dbReference type="KEGG" id="mars:A8C75_22190"/>
<dbReference type="Gene3D" id="3.30.1300.10">
    <property type="entry name" value="Pantoate-beta-alanine ligase, C-terminal domain"/>
    <property type="match status" value="1"/>
</dbReference>
<dbReference type="InterPro" id="IPR004821">
    <property type="entry name" value="Cyt_trans-like"/>
</dbReference>
<dbReference type="GO" id="GO:0015940">
    <property type="term" value="P:pantothenate biosynthetic process"/>
    <property type="evidence" value="ECO:0007669"/>
    <property type="project" value="UniProtKB-UniRule"/>
</dbReference>
<feature type="binding site" evidence="8">
    <location>
        <position position="155"/>
    </location>
    <ligand>
        <name>(R)-pantoate</name>
        <dbReference type="ChEBI" id="CHEBI:15980"/>
    </ligand>
</feature>
<feature type="active site" description="Proton donor" evidence="8">
    <location>
        <position position="37"/>
    </location>
</feature>
<keyword evidence="6 8" id="KW-0067">ATP-binding</keyword>
<dbReference type="PANTHER" id="PTHR21299:SF1">
    <property type="entry name" value="PANTOATE--BETA-ALANINE LIGASE"/>
    <property type="match status" value="1"/>
</dbReference>
<dbReference type="EMBL" id="CP015839">
    <property type="protein sequence ID" value="ANG64920.1"/>
    <property type="molecule type" value="Genomic_DNA"/>
</dbReference>
<dbReference type="Pfam" id="PF02569">
    <property type="entry name" value="Pantoate_ligase"/>
    <property type="match status" value="1"/>
</dbReference>
<reference evidence="9 10" key="2">
    <citation type="journal article" date="2018" name="Int. J. Syst. Evol. Microbiol.">
        <title>Marinobacterium aestuarii sp. nov., a benzene-degrading marine bacterium isolated from estuary sediment.</title>
        <authorList>
            <person name="Bae S.S."/>
            <person name="Jung J."/>
            <person name="Chung D."/>
            <person name="Baek K."/>
        </authorList>
    </citation>
    <scope>NUCLEOTIDE SEQUENCE [LARGE SCALE GENOMIC DNA]</scope>
    <source>
        <strain evidence="9 10">ST58-10</strain>
    </source>
</reference>
<dbReference type="RefSeq" id="WP_067386643.1">
    <property type="nucleotide sequence ID" value="NZ_CP015839.1"/>
</dbReference>
<gene>
    <name evidence="8" type="primary">panC</name>
    <name evidence="9" type="ORF">A8C75_22190</name>
</gene>
<feature type="binding site" evidence="8">
    <location>
        <position position="61"/>
    </location>
    <ligand>
        <name>beta-alanine</name>
        <dbReference type="ChEBI" id="CHEBI:57966"/>
    </ligand>
</feature>
<dbReference type="UniPathway" id="UPA00028">
    <property type="reaction ID" value="UER00005"/>
</dbReference>
<evidence type="ECO:0000256" key="1">
    <source>
        <dbReference type="ARBA" id="ARBA00004990"/>
    </source>
</evidence>
<comment type="catalytic activity">
    <reaction evidence="7 8">
        <text>(R)-pantoate + beta-alanine + ATP = (R)-pantothenate + AMP + diphosphate + H(+)</text>
        <dbReference type="Rhea" id="RHEA:10912"/>
        <dbReference type="ChEBI" id="CHEBI:15378"/>
        <dbReference type="ChEBI" id="CHEBI:15980"/>
        <dbReference type="ChEBI" id="CHEBI:29032"/>
        <dbReference type="ChEBI" id="CHEBI:30616"/>
        <dbReference type="ChEBI" id="CHEBI:33019"/>
        <dbReference type="ChEBI" id="CHEBI:57966"/>
        <dbReference type="ChEBI" id="CHEBI:456215"/>
        <dbReference type="EC" id="6.3.2.1"/>
    </reaction>
</comment>
<feature type="binding site" evidence="8">
    <location>
        <begin position="186"/>
        <end position="189"/>
    </location>
    <ligand>
        <name>ATP</name>
        <dbReference type="ChEBI" id="CHEBI:30616"/>
    </ligand>
</feature>
<dbReference type="CDD" id="cd00560">
    <property type="entry name" value="PanC"/>
    <property type="match status" value="1"/>
</dbReference>
<dbReference type="EC" id="6.3.2.1" evidence="8"/>
<dbReference type="InterPro" id="IPR014729">
    <property type="entry name" value="Rossmann-like_a/b/a_fold"/>
</dbReference>
<dbReference type="STRING" id="1821621.A8C75_22190"/>
<evidence type="ECO:0000313" key="10">
    <source>
        <dbReference type="Proteomes" id="UP000078070"/>
    </source>
</evidence>
<dbReference type="InterPro" id="IPR003721">
    <property type="entry name" value="Pantoate_ligase"/>
</dbReference>
<keyword evidence="5 8" id="KW-0547">Nucleotide-binding</keyword>
<evidence type="ECO:0000256" key="4">
    <source>
        <dbReference type="ARBA" id="ARBA00022655"/>
    </source>
</evidence>
<dbReference type="GO" id="GO:0005829">
    <property type="term" value="C:cytosol"/>
    <property type="evidence" value="ECO:0007669"/>
    <property type="project" value="TreeGrafter"/>
</dbReference>
<dbReference type="NCBIfam" id="TIGR00125">
    <property type="entry name" value="cyt_tran_rel"/>
    <property type="match status" value="1"/>
</dbReference>
<dbReference type="GO" id="GO:0005524">
    <property type="term" value="F:ATP binding"/>
    <property type="evidence" value="ECO:0007669"/>
    <property type="project" value="UniProtKB-KW"/>
</dbReference>
<reference evidence="10" key="1">
    <citation type="submission" date="2016-05" db="EMBL/GenBank/DDBJ databases">
        <authorList>
            <person name="Baek K."/>
            <person name="Yang S.-J."/>
        </authorList>
    </citation>
    <scope>NUCLEOTIDE SEQUENCE [LARGE SCALE GENOMIC DNA]</scope>
    <source>
        <strain evidence="10">ST58-10</strain>
    </source>
</reference>
<evidence type="ECO:0000313" key="9">
    <source>
        <dbReference type="EMBL" id="ANG64920.1"/>
    </source>
</evidence>
<comment type="subunit">
    <text evidence="8">Homodimer.</text>
</comment>
<evidence type="ECO:0000256" key="7">
    <source>
        <dbReference type="ARBA" id="ARBA00048258"/>
    </source>
</evidence>
<dbReference type="GO" id="GO:0004592">
    <property type="term" value="F:pantoate-beta-alanine ligase activity"/>
    <property type="evidence" value="ECO:0007669"/>
    <property type="project" value="UniProtKB-UniRule"/>
</dbReference>
<comment type="pathway">
    <text evidence="1 8">Cofactor biosynthesis; (R)-pantothenate biosynthesis; (R)-pantothenate from (R)-pantoate and beta-alanine: step 1/1.</text>
</comment>
<sequence>MQTLHHIQALREQLNAARRAGKTIGLVPTMGNLHAGHIELVNQARLHADIIVATIFVNPLQFGPNEDLDNYPRTLEADQTKLAAAGCDYLFTPSEAEIYPNGRDHQTIVEVIDLSDMHCGSTRPGHFRGVTTVVSKLFGIVQPDSAFFGCKDYQQLLIIRRMVADLCMPIDIHGVNIVRDNEALALSSRNGYLSPAELAVAPTLNQVLRETAQAIQAGQRDYAQLATQALQKLEEVGFKGDFMRIVRRSDLQPANATDTQLVILSAAYLGAARLIDNLELDL</sequence>
<feature type="binding site" evidence="8">
    <location>
        <position position="61"/>
    </location>
    <ligand>
        <name>(R)-pantoate</name>
        <dbReference type="ChEBI" id="CHEBI:15980"/>
    </ligand>
</feature>
<dbReference type="AlphaFoldDB" id="A0A1A9F4L1"/>
<comment type="function">
    <text evidence="8">Catalyzes the condensation of pantoate with beta-alanine in an ATP-dependent reaction via a pantoyl-adenylate intermediate.</text>
</comment>
<dbReference type="NCBIfam" id="TIGR00018">
    <property type="entry name" value="panC"/>
    <property type="match status" value="1"/>
</dbReference>
<dbReference type="FunFam" id="3.40.50.620:FF:000013">
    <property type="entry name" value="Pantothenate synthetase"/>
    <property type="match status" value="1"/>
</dbReference>
<feature type="binding site" evidence="8">
    <location>
        <begin position="30"/>
        <end position="37"/>
    </location>
    <ligand>
        <name>ATP</name>
        <dbReference type="ChEBI" id="CHEBI:30616"/>
    </ligand>
</feature>